<protein>
    <submittedName>
        <fullName evidence="1">Uncharacterized protein</fullName>
    </submittedName>
</protein>
<proteinExistence type="predicted"/>
<reference evidence="1" key="2">
    <citation type="submission" date="2013-05" db="EMBL/GenBank/DDBJ databases">
        <authorList>
            <person name="Carter J.-M."/>
            <person name="Baker S.C."/>
            <person name="Pink R."/>
            <person name="Carter D.R.F."/>
            <person name="Collins A."/>
            <person name="Tomlin J."/>
            <person name="Gibbs M."/>
            <person name="Breuker C.J."/>
        </authorList>
    </citation>
    <scope>NUCLEOTIDE SEQUENCE</scope>
    <source>
        <tissue evidence="1">Ovary</tissue>
    </source>
</reference>
<accession>S4PTS6</accession>
<sequence length="77" mass="8819">MNTALSYTNVFLLVCQPFSPHLHSNDDHWRDHYSNLTCHVKRAFAVLFKSVSLAIRIVISNTVTCFVLYDKHGRVGL</sequence>
<reference evidence="1" key="1">
    <citation type="journal article" date="2013" name="BMC Genomics">
        <title>Unscrambling butterfly oogenesis.</title>
        <authorList>
            <person name="Carter J.M."/>
            <person name="Baker S.C."/>
            <person name="Pink R."/>
            <person name="Carter D.R."/>
            <person name="Collins A."/>
            <person name="Tomlin J."/>
            <person name="Gibbs M."/>
            <person name="Breuker C.J."/>
        </authorList>
    </citation>
    <scope>NUCLEOTIDE SEQUENCE</scope>
    <source>
        <tissue evidence="1">Ovary</tissue>
    </source>
</reference>
<evidence type="ECO:0000313" key="1">
    <source>
        <dbReference type="EMBL" id="JAA81037.1"/>
    </source>
</evidence>
<dbReference type="AlphaFoldDB" id="S4PTS6"/>
<dbReference type="EMBL" id="GAIX01011523">
    <property type="protein sequence ID" value="JAA81037.1"/>
    <property type="molecule type" value="Transcribed_RNA"/>
</dbReference>
<name>S4PTS6_9NEOP</name>
<organism evidence="1">
    <name type="scientific">Pararge aegeria</name>
    <name type="common">speckled wood butterfly</name>
    <dbReference type="NCBI Taxonomy" id="116150"/>
    <lineage>
        <taxon>Eukaryota</taxon>
        <taxon>Metazoa</taxon>
        <taxon>Ecdysozoa</taxon>
        <taxon>Arthropoda</taxon>
        <taxon>Hexapoda</taxon>
        <taxon>Insecta</taxon>
        <taxon>Pterygota</taxon>
        <taxon>Neoptera</taxon>
        <taxon>Endopterygota</taxon>
        <taxon>Lepidoptera</taxon>
        <taxon>Glossata</taxon>
        <taxon>Ditrysia</taxon>
        <taxon>Papilionoidea</taxon>
        <taxon>Nymphalidae</taxon>
        <taxon>Satyrinae</taxon>
        <taxon>Satyrini</taxon>
        <taxon>Parargina</taxon>
        <taxon>Pararge</taxon>
    </lineage>
</organism>